<dbReference type="CDD" id="cd06558">
    <property type="entry name" value="crotonase-like"/>
    <property type="match status" value="1"/>
</dbReference>
<dbReference type="FunFam" id="1.10.12.10:FF:000001">
    <property type="entry name" value="Probable enoyl-CoA hydratase, mitochondrial"/>
    <property type="match status" value="1"/>
</dbReference>
<dbReference type="GO" id="GO:0016836">
    <property type="term" value="F:hydro-lyase activity"/>
    <property type="evidence" value="ECO:0007669"/>
    <property type="project" value="UniProtKB-ARBA"/>
</dbReference>
<evidence type="ECO:0000256" key="1">
    <source>
        <dbReference type="ARBA" id="ARBA00005254"/>
    </source>
</evidence>
<dbReference type="Gene3D" id="3.90.226.10">
    <property type="entry name" value="2-enoyl-CoA Hydratase, Chain A, domain 1"/>
    <property type="match status" value="1"/>
</dbReference>
<evidence type="ECO:0000313" key="3">
    <source>
        <dbReference type="EMBL" id="RZS86163.1"/>
    </source>
</evidence>
<proteinExistence type="inferred from homology"/>
<protein>
    <submittedName>
        <fullName evidence="3">Enoyl-CoA hydratase</fullName>
    </submittedName>
</protein>
<dbReference type="GO" id="GO:0006635">
    <property type="term" value="P:fatty acid beta-oxidation"/>
    <property type="evidence" value="ECO:0007669"/>
    <property type="project" value="TreeGrafter"/>
</dbReference>
<keyword evidence="2" id="KW-0456">Lyase</keyword>
<dbReference type="PANTHER" id="PTHR11941">
    <property type="entry name" value="ENOYL-COA HYDRATASE-RELATED"/>
    <property type="match status" value="1"/>
</dbReference>
<name>A0A4Q7NM41_9BURK</name>
<reference evidence="3 4" key="1">
    <citation type="submission" date="2019-02" db="EMBL/GenBank/DDBJ databases">
        <title>Genomic Encyclopedia of Type Strains, Phase IV (KMG-IV): sequencing the most valuable type-strain genomes for metagenomic binning, comparative biology and taxonomic classification.</title>
        <authorList>
            <person name="Goeker M."/>
        </authorList>
    </citation>
    <scope>NUCLEOTIDE SEQUENCE [LARGE SCALE GENOMIC DNA]</scope>
    <source>
        <strain evidence="3 4">K24</strain>
    </source>
</reference>
<evidence type="ECO:0000313" key="4">
    <source>
        <dbReference type="Proteomes" id="UP000292445"/>
    </source>
</evidence>
<organism evidence="3 4">
    <name type="scientific">Pigmentiphaga kullae</name>
    <dbReference type="NCBI Taxonomy" id="151784"/>
    <lineage>
        <taxon>Bacteria</taxon>
        <taxon>Pseudomonadati</taxon>
        <taxon>Pseudomonadota</taxon>
        <taxon>Betaproteobacteria</taxon>
        <taxon>Burkholderiales</taxon>
        <taxon>Alcaligenaceae</taxon>
        <taxon>Pigmentiphaga</taxon>
    </lineage>
</organism>
<dbReference type="SUPFAM" id="SSF52096">
    <property type="entry name" value="ClpP/crotonase"/>
    <property type="match status" value="1"/>
</dbReference>
<dbReference type="Gene3D" id="1.10.12.10">
    <property type="entry name" value="Lyase 2-enoyl-coa Hydratase, Chain A, domain 2"/>
    <property type="match status" value="1"/>
</dbReference>
<dbReference type="InterPro" id="IPR001753">
    <property type="entry name" value="Enoyl-CoA_hydra/iso"/>
</dbReference>
<dbReference type="RefSeq" id="WP_165404532.1">
    <property type="nucleotide sequence ID" value="NZ_SGXC01000001.1"/>
</dbReference>
<dbReference type="Pfam" id="PF00378">
    <property type="entry name" value="ECH_1"/>
    <property type="match status" value="1"/>
</dbReference>
<dbReference type="InterPro" id="IPR014748">
    <property type="entry name" value="Enoyl-CoA_hydra_C"/>
</dbReference>
<evidence type="ECO:0000256" key="2">
    <source>
        <dbReference type="ARBA" id="ARBA00023239"/>
    </source>
</evidence>
<dbReference type="EMBL" id="SGXC01000001">
    <property type="protein sequence ID" value="RZS86163.1"/>
    <property type="molecule type" value="Genomic_DNA"/>
</dbReference>
<comment type="similarity">
    <text evidence="1">Belongs to the enoyl-CoA hydratase/isomerase family.</text>
</comment>
<accession>A0A4Q7NM41</accession>
<keyword evidence="4" id="KW-1185">Reference proteome</keyword>
<comment type="caution">
    <text evidence="3">The sequence shown here is derived from an EMBL/GenBank/DDBJ whole genome shotgun (WGS) entry which is preliminary data.</text>
</comment>
<dbReference type="PANTHER" id="PTHR11941:SF54">
    <property type="entry name" value="ENOYL-COA HYDRATASE, MITOCHONDRIAL"/>
    <property type="match status" value="1"/>
</dbReference>
<sequence length="263" mass="28205">MDNPACEPAEDTVLVRREGAVMHVSLNRLDARNALNTPVRQALAAAFRQAEADPGVRAVLVTGEGRHFCAGADIRELRARTMLEAGWAPERLDTMVEGLSKPVIGALHGYVLGGGLELALAFTVRLASEDFRGGFPEVKLGIFPALGGTQRLPRLVGEGRALELMLRGRIVDAHEALGMGLVTEIAPAGELRQRGLALAQELAAGPPVAMRAIMECVRRAGDLGRADGLDYERRLFGIVCGTEDKAEGVAAWLEKRPPRFSGR</sequence>
<dbReference type="AlphaFoldDB" id="A0A4Q7NM41"/>
<dbReference type="InterPro" id="IPR029045">
    <property type="entry name" value="ClpP/crotonase-like_dom_sf"/>
</dbReference>
<gene>
    <name evidence="3" type="ORF">EV675_2197</name>
</gene>
<dbReference type="Proteomes" id="UP000292445">
    <property type="component" value="Unassembled WGS sequence"/>
</dbReference>